<protein>
    <recommendedName>
        <fullName evidence="1">Xylose isomerase-like TIM barrel domain-containing protein</fullName>
    </recommendedName>
</protein>
<dbReference type="InterPro" id="IPR050312">
    <property type="entry name" value="IolE/XylAMocC-like"/>
</dbReference>
<dbReference type="EMBL" id="CADCWN010000418">
    <property type="protein sequence ID" value="CAA9590777.1"/>
    <property type="molecule type" value="Genomic_DNA"/>
</dbReference>
<proteinExistence type="predicted"/>
<dbReference type="InterPro" id="IPR036237">
    <property type="entry name" value="Xyl_isomerase-like_sf"/>
</dbReference>
<organism evidence="2">
    <name type="scientific">uncultured Thermomicrobiales bacterium</name>
    <dbReference type="NCBI Taxonomy" id="1645740"/>
    <lineage>
        <taxon>Bacteria</taxon>
        <taxon>Pseudomonadati</taxon>
        <taxon>Thermomicrobiota</taxon>
        <taxon>Thermomicrobia</taxon>
        <taxon>Thermomicrobiales</taxon>
        <taxon>environmental samples</taxon>
    </lineage>
</organism>
<dbReference type="Pfam" id="PF01261">
    <property type="entry name" value="AP_endonuc_2"/>
    <property type="match status" value="1"/>
</dbReference>
<feature type="domain" description="Xylose isomerase-like TIM barrel" evidence="1">
    <location>
        <begin position="49"/>
        <end position="265"/>
    </location>
</feature>
<dbReference type="SUPFAM" id="SSF51658">
    <property type="entry name" value="Xylose isomerase-like"/>
    <property type="match status" value="1"/>
</dbReference>
<dbReference type="PANTHER" id="PTHR12110">
    <property type="entry name" value="HYDROXYPYRUVATE ISOMERASE"/>
    <property type="match status" value="1"/>
</dbReference>
<dbReference type="PANTHER" id="PTHR12110:SF53">
    <property type="entry name" value="BLR5974 PROTEIN"/>
    <property type="match status" value="1"/>
</dbReference>
<evidence type="ECO:0000313" key="2">
    <source>
        <dbReference type="EMBL" id="CAA9590777.1"/>
    </source>
</evidence>
<dbReference type="AlphaFoldDB" id="A0A6N3IPK4"/>
<dbReference type="Gene3D" id="3.20.20.150">
    <property type="entry name" value="Divalent-metal-dependent TIM barrel enzymes"/>
    <property type="match status" value="1"/>
</dbReference>
<gene>
    <name evidence="2" type="ORF">AVDCRST_MAG18-5180</name>
</gene>
<reference evidence="2" key="1">
    <citation type="submission" date="2020-02" db="EMBL/GenBank/DDBJ databases">
        <authorList>
            <person name="Meier V. D."/>
        </authorList>
    </citation>
    <scope>NUCLEOTIDE SEQUENCE</scope>
    <source>
        <strain evidence="2">AVDCRST_MAG18</strain>
    </source>
</reference>
<evidence type="ECO:0000259" key="1">
    <source>
        <dbReference type="Pfam" id="PF01261"/>
    </source>
</evidence>
<dbReference type="InterPro" id="IPR013022">
    <property type="entry name" value="Xyl_isomerase-like_TIM-brl"/>
</dbReference>
<accession>A0A6N3IPK4</accession>
<name>A0A6N3IPK4_9BACT</name>
<sequence>MDLTCTSFSFPLLSFERSLRQIALLEIGAVDLGAHLDGTHLSVEAIEADPSGEAERVKRAVDEAGLAIADFFPTFGHGFRDRPVNAPDPATQEANRRRFAALVEFCRLVGCPGITLLPGVIWDELGPDRSFALATEGLTEFVETGREAGLRVSIEPHLESVVEEPERALALVEAVPGLQFTLDYSHFVAAGLPPERIHPLIPHTGHFHARQAAPGQLQAIRGEGTIDFSDIVRRLLAAGYDGYLSVEYTWQEWRDCNRLDVVSESIMLRDELRGYMAFA</sequence>